<keyword evidence="1" id="KW-0645">Protease</keyword>
<dbReference type="Pfam" id="PF07727">
    <property type="entry name" value="RVT_2"/>
    <property type="match status" value="1"/>
</dbReference>
<name>A0ABQ5AAC5_9ASTR</name>
<evidence type="ECO:0000256" key="3">
    <source>
        <dbReference type="ARBA" id="ARBA00022801"/>
    </source>
</evidence>
<reference evidence="5" key="1">
    <citation type="journal article" date="2022" name="Int. J. Mol. Sci.">
        <title>Draft Genome of Tanacetum Coccineum: Genomic Comparison of Closely Related Tanacetum-Family Plants.</title>
        <authorList>
            <person name="Yamashiro T."/>
            <person name="Shiraishi A."/>
            <person name="Nakayama K."/>
            <person name="Satake H."/>
        </authorList>
    </citation>
    <scope>NUCLEOTIDE SEQUENCE</scope>
</reference>
<keyword evidence="2" id="KW-0479">Metal-binding</keyword>
<dbReference type="Pfam" id="PF22936">
    <property type="entry name" value="Pol_BBD"/>
    <property type="match status" value="1"/>
</dbReference>
<dbReference type="SUPFAM" id="SSF53098">
    <property type="entry name" value="Ribonuclease H-like"/>
    <property type="match status" value="1"/>
</dbReference>
<dbReference type="InterPro" id="IPR036397">
    <property type="entry name" value="RNaseH_sf"/>
</dbReference>
<dbReference type="InterPro" id="IPR054722">
    <property type="entry name" value="PolX-like_BBD"/>
</dbReference>
<proteinExistence type="predicted"/>
<evidence type="ECO:0000259" key="4">
    <source>
        <dbReference type="PROSITE" id="PS50994"/>
    </source>
</evidence>
<reference evidence="5" key="2">
    <citation type="submission" date="2022-01" db="EMBL/GenBank/DDBJ databases">
        <authorList>
            <person name="Yamashiro T."/>
            <person name="Shiraishi A."/>
            <person name="Satake H."/>
            <person name="Nakayama K."/>
        </authorList>
    </citation>
    <scope>NUCLEOTIDE SEQUENCE</scope>
</reference>
<evidence type="ECO:0000313" key="6">
    <source>
        <dbReference type="Proteomes" id="UP001151760"/>
    </source>
</evidence>
<dbReference type="Gene3D" id="3.30.420.10">
    <property type="entry name" value="Ribonuclease H-like superfamily/Ribonuclease H"/>
    <property type="match status" value="1"/>
</dbReference>
<comment type="caution">
    <text evidence="5">The sequence shown here is derived from an EMBL/GenBank/DDBJ whole genome shotgun (WGS) entry which is preliminary data.</text>
</comment>
<sequence length="866" mass="98286">MKHIPVIVLSDDDSDAPMTIKCRRLVKNGATVKKNYVQVETNKRRSNETRYQRMKKTPIIIISDDDDDELKKLTRRTLYSQGRDGLESAQITTTAKFPTLKQENGNSFKPTAKTTINVDGTSTTLIPGHVTTEEKVQKKNDMKARSMLLMALPNEHLMTFNQYKDAKTFNSSENSIDNMIPPVFLSFYNNSCLKDVQAFYAKESPISSPDPITPLAILNLSPILPPSLLFNHQYFFIPEELLSPKKRIYSPSSSSTTLFTSFRNQTCDLVSPSFSIYTPTPPQIFEIGKCLIKMYLKHHEGQIEYILNYLDELYLHHIEKMEEGRIDRMIIRRNSDELKTELKKIQVLGIQSSRNKNPRQLLKDCKCGKKLLPKPCWLLMELVLTGSYMADDEVPTNMALMAFSDSKFNKSEFNLANYKRGLASVEEQLVFYKKNEVIFYEQLAFLKRDISYKGSEDYLDKLIGSQIPDKSRKGLGFVSYNAVPPPPTGLFSPPNLDLSNSGLEEFQQPEFEGYGPKGHPQKEDQGYVDSGCSRHMTGNMSYLSDFKEFDGGYVTFGGGAKGGKITGKGTLKTVLLKVPRKNNMYSVDMKNIIPKESLTCLVAKATLDESMLWHRRLENLVDKKVKIIRCDNGTEFKNRVMSDFCEKKGIKREFSVARTPQQNGVAERRTRTLIKATRTMLADSKLPTIFWVEAVNTACLCRRGNDEPKPSSDAGEKKDDEVTNVNTSGLIINIVSPTVTTAPLEAIHADFFNVVPDRYALYALVKSLRGDILLVQVYVDDIIFGSTRNEMCTEFEKMMHKKFQMSSMGELTFFLGLQVTQKDDGIFISQDKYVNEIVKKFGFSLTVKYSTVHLWETSSHCSRCKS</sequence>
<feature type="domain" description="Integrase catalytic" evidence="4">
    <location>
        <begin position="534"/>
        <end position="751"/>
    </location>
</feature>
<dbReference type="InterPro" id="IPR039537">
    <property type="entry name" value="Retrotran_Ty1/copia-like"/>
</dbReference>
<gene>
    <name evidence="5" type="ORF">Tco_0819382</name>
</gene>
<evidence type="ECO:0000256" key="1">
    <source>
        <dbReference type="ARBA" id="ARBA00022670"/>
    </source>
</evidence>
<evidence type="ECO:0000256" key="2">
    <source>
        <dbReference type="ARBA" id="ARBA00022723"/>
    </source>
</evidence>
<dbReference type="PANTHER" id="PTHR42648:SF32">
    <property type="entry name" value="RIBONUCLEASE H-LIKE DOMAIN, GAG-PRE-INTEGRASE DOMAIN PROTEIN-RELATED"/>
    <property type="match status" value="1"/>
</dbReference>
<protein>
    <submittedName>
        <fullName evidence="5">Ribonuclease H-like domain-containing protein</fullName>
    </submittedName>
</protein>
<accession>A0ABQ5AAC5</accession>
<keyword evidence="6" id="KW-1185">Reference proteome</keyword>
<dbReference type="InterPro" id="IPR001584">
    <property type="entry name" value="Integrase_cat-core"/>
</dbReference>
<dbReference type="InterPro" id="IPR012337">
    <property type="entry name" value="RNaseH-like_sf"/>
</dbReference>
<evidence type="ECO:0000313" key="5">
    <source>
        <dbReference type="EMBL" id="GJS98212.1"/>
    </source>
</evidence>
<dbReference type="PROSITE" id="PS50994">
    <property type="entry name" value="INTEGRASE"/>
    <property type="match status" value="1"/>
</dbReference>
<organism evidence="5 6">
    <name type="scientific">Tanacetum coccineum</name>
    <dbReference type="NCBI Taxonomy" id="301880"/>
    <lineage>
        <taxon>Eukaryota</taxon>
        <taxon>Viridiplantae</taxon>
        <taxon>Streptophyta</taxon>
        <taxon>Embryophyta</taxon>
        <taxon>Tracheophyta</taxon>
        <taxon>Spermatophyta</taxon>
        <taxon>Magnoliopsida</taxon>
        <taxon>eudicotyledons</taxon>
        <taxon>Gunneridae</taxon>
        <taxon>Pentapetalae</taxon>
        <taxon>asterids</taxon>
        <taxon>campanulids</taxon>
        <taxon>Asterales</taxon>
        <taxon>Asteraceae</taxon>
        <taxon>Asteroideae</taxon>
        <taxon>Anthemideae</taxon>
        <taxon>Anthemidinae</taxon>
        <taxon>Tanacetum</taxon>
    </lineage>
</organism>
<dbReference type="InterPro" id="IPR013103">
    <property type="entry name" value="RVT_2"/>
</dbReference>
<keyword evidence="3" id="KW-0378">Hydrolase</keyword>
<dbReference type="EMBL" id="BQNB010012026">
    <property type="protein sequence ID" value="GJS98212.1"/>
    <property type="molecule type" value="Genomic_DNA"/>
</dbReference>
<dbReference type="PANTHER" id="PTHR42648">
    <property type="entry name" value="TRANSPOSASE, PUTATIVE-RELATED"/>
    <property type="match status" value="1"/>
</dbReference>
<dbReference type="Proteomes" id="UP001151760">
    <property type="component" value="Unassembled WGS sequence"/>
</dbReference>